<protein>
    <submittedName>
        <fullName evidence="2">Uncharacterized protein</fullName>
    </submittedName>
</protein>
<proteinExistence type="predicted"/>
<feature type="region of interest" description="Disordered" evidence="1">
    <location>
        <begin position="40"/>
        <end position="74"/>
    </location>
</feature>
<name>A0A383WHD3_TETOB</name>
<reference evidence="2 3" key="1">
    <citation type="submission" date="2016-10" db="EMBL/GenBank/DDBJ databases">
        <authorList>
            <person name="Cai Z."/>
        </authorList>
    </citation>
    <scope>NUCLEOTIDE SEQUENCE [LARGE SCALE GENOMIC DNA]</scope>
</reference>
<dbReference type="AlphaFoldDB" id="A0A383WHD3"/>
<gene>
    <name evidence="2" type="ORF">BQ4739_LOCUS17190</name>
</gene>
<dbReference type="EMBL" id="FNXT01001267">
    <property type="protein sequence ID" value="SZX76821.1"/>
    <property type="molecule type" value="Genomic_DNA"/>
</dbReference>
<accession>A0A383WHD3</accession>
<evidence type="ECO:0000313" key="2">
    <source>
        <dbReference type="EMBL" id="SZX76821.1"/>
    </source>
</evidence>
<evidence type="ECO:0000256" key="1">
    <source>
        <dbReference type="SAM" id="MobiDB-lite"/>
    </source>
</evidence>
<organism evidence="2 3">
    <name type="scientific">Tetradesmus obliquus</name>
    <name type="common">Green alga</name>
    <name type="synonym">Acutodesmus obliquus</name>
    <dbReference type="NCBI Taxonomy" id="3088"/>
    <lineage>
        <taxon>Eukaryota</taxon>
        <taxon>Viridiplantae</taxon>
        <taxon>Chlorophyta</taxon>
        <taxon>core chlorophytes</taxon>
        <taxon>Chlorophyceae</taxon>
        <taxon>CS clade</taxon>
        <taxon>Sphaeropleales</taxon>
        <taxon>Scenedesmaceae</taxon>
        <taxon>Tetradesmus</taxon>
    </lineage>
</organism>
<sequence>MCSPLQRAIGFVASYPHNPMPCMIGECAVIEYQQRKQLKEQRQEQQQQCEQQKQNQKQQKQPEVGTRDADGTGGAAACTAAVPLEQLIAADVQQHLQQRSDMMLQQMHAWGLD</sequence>
<keyword evidence="3" id="KW-1185">Reference proteome</keyword>
<evidence type="ECO:0000313" key="3">
    <source>
        <dbReference type="Proteomes" id="UP000256970"/>
    </source>
</evidence>
<feature type="compositionally biased region" description="Low complexity" evidence="1">
    <location>
        <begin position="44"/>
        <end position="61"/>
    </location>
</feature>
<dbReference type="Proteomes" id="UP000256970">
    <property type="component" value="Unassembled WGS sequence"/>
</dbReference>